<reference evidence="2" key="1">
    <citation type="journal article" date="2021" name="Proc. Natl. Acad. Sci. U.S.A.">
        <title>A Catalog of Tens of Thousands of Viruses from Human Metagenomes Reveals Hidden Associations with Chronic Diseases.</title>
        <authorList>
            <person name="Tisza M.J."/>
            <person name="Buck C.B."/>
        </authorList>
    </citation>
    <scope>NUCLEOTIDE SEQUENCE</scope>
    <source>
        <strain evidence="2">Ct2QJ10</strain>
    </source>
</reference>
<name>A0A8S5P8M0_9CAUD</name>
<accession>A0A8S5P8M0</accession>
<organism evidence="2">
    <name type="scientific">Siphoviridae sp. ct2QJ10</name>
    <dbReference type="NCBI Taxonomy" id="2825315"/>
    <lineage>
        <taxon>Viruses</taxon>
        <taxon>Duplodnaviria</taxon>
        <taxon>Heunggongvirae</taxon>
        <taxon>Uroviricota</taxon>
        <taxon>Caudoviricetes</taxon>
    </lineage>
</organism>
<dbReference type="Pfam" id="PF11195">
    <property type="entry name" value="Tad2-like"/>
    <property type="match status" value="1"/>
</dbReference>
<feature type="domain" description="Thoeris anti-defense 2-like" evidence="1">
    <location>
        <begin position="73"/>
        <end position="149"/>
    </location>
</feature>
<dbReference type="InterPro" id="IPR021361">
    <property type="entry name" value="Tad2-like_dom"/>
</dbReference>
<evidence type="ECO:0000259" key="1">
    <source>
        <dbReference type="Pfam" id="PF11195"/>
    </source>
</evidence>
<sequence length="151" mass="17236">MKKGAKVKLPSWGGYWYWDDDKKTIIMHTRDGEKLDIRQTDRPEYTFSNVASDEWRVADEKNCPELGGVATFSFGDAIKYLKRGLKVSRKGWNGKRMYLFLADGEDLTSCLSEGDFKCASSVCMKTAQNNICVGWLASQADMLSEDWTFFE</sequence>
<dbReference type="EMBL" id="BK015358">
    <property type="protein sequence ID" value="DAE03016.1"/>
    <property type="molecule type" value="Genomic_DNA"/>
</dbReference>
<proteinExistence type="predicted"/>
<evidence type="ECO:0000313" key="2">
    <source>
        <dbReference type="EMBL" id="DAE03016.1"/>
    </source>
</evidence>
<protein>
    <recommendedName>
        <fullName evidence="1">Thoeris anti-defense 2-like domain-containing protein</fullName>
    </recommendedName>
</protein>